<accession>A0A699HWM9</accession>
<dbReference type="AlphaFoldDB" id="A0A699HWM9"/>
<gene>
    <name evidence="1" type="ORF">Tci_448925</name>
</gene>
<organism evidence="1">
    <name type="scientific">Tanacetum cinerariifolium</name>
    <name type="common">Dalmatian daisy</name>
    <name type="synonym">Chrysanthemum cinerariifolium</name>
    <dbReference type="NCBI Taxonomy" id="118510"/>
    <lineage>
        <taxon>Eukaryota</taxon>
        <taxon>Viridiplantae</taxon>
        <taxon>Streptophyta</taxon>
        <taxon>Embryophyta</taxon>
        <taxon>Tracheophyta</taxon>
        <taxon>Spermatophyta</taxon>
        <taxon>Magnoliopsida</taxon>
        <taxon>eudicotyledons</taxon>
        <taxon>Gunneridae</taxon>
        <taxon>Pentapetalae</taxon>
        <taxon>asterids</taxon>
        <taxon>campanulids</taxon>
        <taxon>Asterales</taxon>
        <taxon>Asteraceae</taxon>
        <taxon>Asteroideae</taxon>
        <taxon>Anthemideae</taxon>
        <taxon>Anthemidinae</taxon>
        <taxon>Tanacetum</taxon>
    </lineage>
</organism>
<sequence length="234" mass="27035">MNNVHNTFEDKTKESYNELLNMLKLFCKNILRQHEHAANLSINIIEPSRRLNSFCYDDDDNDDEEKTIPLNDIVSQLPLFIDLVPIPSESEDTPESDSGCVLPSCNDFSPINIFEEKAVLEDIECKDSYDSNLDESTFLVTHLLDSNEYEYFTPGDDVELLLHHDPSTPKMSVVSIFEGFTDGPPLKENDYLFDLEYKNNEWKKILYDAPIDDLMTEDKVLTPGFMTNFFLQHM</sequence>
<evidence type="ECO:0000313" key="1">
    <source>
        <dbReference type="EMBL" id="GEY76951.1"/>
    </source>
</evidence>
<reference evidence="1" key="1">
    <citation type="journal article" date="2019" name="Sci. Rep.">
        <title>Draft genome of Tanacetum cinerariifolium, the natural source of mosquito coil.</title>
        <authorList>
            <person name="Yamashiro T."/>
            <person name="Shiraishi A."/>
            <person name="Satake H."/>
            <person name="Nakayama K."/>
        </authorList>
    </citation>
    <scope>NUCLEOTIDE SEQUENCE</scope>
</reference>
<comment type="caution">
    <text evidence="1">The sequence shown here is derived from an EMBL/GenBank/DDBJ whole genome shotgun (WGS) entry which is preliminary data.</text>
</comment>
<dbReference type="EMBL" id="BKCJ010207980">
    <property type="protein sequence ID" value="GEY76951.1"/>
    <property type="molecule type" value="Genomic_DNA"/>
</dbReference>
<proteinExistence type="predicted"/>
<protein>
    <submittedName>
        <fullName evidence="1">Uncharacterized protein</fullName>
    </submittedName>
</protein>
<name>A0A699HWM9_TANCI</name>